<feature type="region of interest" description="Disordered" evidence="1">
    <location>
        <begin position="47"/>
        <end position="174"/>
    </location>
</feature>
<feature type="compositionally biased region" description="Basic and acidic residues" evidence="1">
    <location>
        <begin position="62"/>
        <end position="110"/>
    </location>
</feature>
<evidence type="ECO:0000256" key="2">
    <source>
        <dbReference type="SAM" id="SignalP"/>
    </source>
</evidence>
<dbReference type="PANTHER" id="PTHR40124:SF1">
    <property type="entry name" value="DISAGGREGATASE RELATED REPEAT PROTEIN"/>
    <property type="match status" value="1"/>
</dbReference>
<evidence type="ECO:0000259" key="3">
    <source>
        <dbReference type="Pfam" id="PF21294"/>
    </source>
</evidence>
<dbReference type="EMBL" id="JADGJW010000330">
    <property type="protein sequence ID" value="KAJ3219718.1"/>
    <property type="molecule type" value="Genomic_DNA"/>
</dbReference>
<comment type="caution">
    <text evidence="4">The sequence shown here is derived from an EMBL/GenBank/DDBJ whole genome shotgun (WGS) entry which is preliminary data.</text>
</comment>
<dbReference type="Proteomes" id="UP001211065">
    <property type="component" value="Unassembled WGS sequence"/>
</dbReference>
<accession>A0AAD5XY47</accession>
<keyword evidence="5" id="KW-1185">Reference proteome</keyword>
<organism evidence="4 5">
    <name type="scientific">Clydaea vesicula</name>
    <dbReference type="NCBI Taxonomy" id="447962"/>
    <lineage>
        <taxon>Eukaryota</taxon>
        <taxon>Fungi</taxon>
        <taxon>Fungi incertae sedis</taxon>
        <taxon>Chytridiomycota</taxon>
        <taxon>Chytridiomycota incertae sedis</taxon>
        <taxon>Chytridiomycetes</taxon>
        <taxon>Lobulomycetales</taxon>
        <taxon>Lobulomycetaceae</taxon>
        <taxon>Clydaea</taxon>
    </lineage>
</organism>
<evidence type="ECO:0000313" key="5">
    <source>
        <dbReference type="Proteomes" id="UP001211065"/>
    </source>
</evidence>
<evidence type="ECO:0000313" key="4">
    <source>
        <dbReference type="EMBL" id="KAJ3219718.1"/>
    </source>
</evidence>
<name>A0AAD5XY47_9FUNG</name>
<dbReference type="InterPro" id="IPR048958">
    <property type="entry name" value="Polysacc_lyase_14"/>
</dbReference>
<feature type="compositionally biased region" description="Polar residues" evidence="1">
    <location>
        <begin position="126"/>
        <end position="137"/>
    </location>
</feature>
<evidence type="ECO:0000256" key="1">
    <source>
        <dbReference type="SAM" id="MobiDB-lite"/>
    </source>
</evidence>
<dbReference type="AlphaFoldDB" id="A0AAD5XY47"/>
<sequence>MKFSFVAVVFFLILLSSSIPLPKKSGTVIVKSPISSNVDGFVVKELDSDDKTKATKTSKIKSPKETKTKKSSNEKTKDSKPTPTEVSKKKDDEKVEIPKKSKSKDTKQNDFAEVTAATITEKPTETSDVTTPSQDPSQEPAAETTAASKKSKSGEKQQEFTTSKPGSKSWKLPNFNGETDAYKALYGQHQTGTDPKWRSIVNDPLGGSDKVMRVEYGSGSFGSKSNGGQTFYAQPPVDWKNAKKVKFCYDIMFEKGFEFNSAGKVPGLWGGPAENCKDPSTCWSARFMWRHQGAGEIYPTIDLNKQPKGFCANPKQCLNGSGDQGISVGRGSFKFSCGSWLPICQVLRATSSNGEMKVYVNGDSNPVINWENLVYANSGFSGIQFGTFFGGGSDERSPKTQYSYFKNFSVDILE</sequence>
<dbReference type="Pfam" id="PF21294">
    <property type="entry name" value="Polysacc_lyase_14"/>
    <property type="match status" value="1"/>
</dbReference>
<protein>
    <recommendedName>
        <fullName evidence="3">Polysaccharide lyase 14 domain-containing protein</fullName>
    </recommendedName>
</protein>
<feature type="domain" description="Polysaccharide lyase 14" evidence="3">
    <location>
        <begin position="208"/>
        <end position="408"/>
    </location>
</feature>
<feature type="chain" id="PRO_5042030588" description="Polysaccharide lyase 14 domain-containing protein" evidence="2">
    <location>
        <begin position="19"/>
        <end position="414"/>
    </location>
</feature>
<dbReference type="PANTHER" id="PTHR40124">
    <property type="match status" value="1"/>
</dbReference>
<dbReference type="Gene3D" id="2.60.120.200">
    <property type="match status" value="1"/>
</dbReference>
<keyword evidence="2" id="KW-0732">Signal</keyword>
<reference evidence="4" key="1">
    <citation type="submission" date="2020-05" db="EMBL/GenBank/DDBJ databases">
        <title>Phylogenomic resolution of chytrid fungi.</title>
        <authorList>
            <person name="Stajich J.E."/>
            <person name="Amses K."/>
            <person name="Simmons R."/>
            <person name="Seto K."/>
            <person name="Myers J."/>
            <person name="Bonds A."/>
            <person name="Quandt C.A."/>
            <person name="Barry K."/>
            <person name="Liu P."/>
            <person name="Grigoriev I."/>
            <person name="Longcore J.E."/>
            <person name="James T.Y."/>
        </authorList>
    </citation>
    <scope>NUCLEOTIDE SEQUENCE</scope>
    <source>
        <strain evidence="4">JEL0476</strain>
    </source>
</reference>
<gene>
    <name evidence="4" type="ORF">HK099_004613</name>
</gene>
<proteinExistence type="predicted"/>
<feature type="signal peptide" evidence="2">
    <location>
        <begin position="1"/>
        <end position="18"/>
    </location>
</feature>